<dbReference type="GO" id="GO:0031297">
    <property type="term" value="P:replication fork processing"/>
    <property type="evidence" value="ECO:0007669"/>
    <property type="project" value="TreeGrafter"/>
</dbReference>
<comment type="subcellular location">
    <subcellularLocation>
        <location evidence="2">Nucleus</location>
    </subcellularLocation>
</comment>
<dbReference type="GO" id="GO:0046872">
    <property type="term" value="F:metal ion binding"/>
    <property type="evidence" value="ECO:0007669"/>
    <property type="project" value="UniProtKB-KW"/>
</dbReference>
<dbReference type="EMBL" id="KZ559138">
    <property type="protein sequence ID" value="PLB38037.1"/>
    <property type="molecule type" value="Genomic_DNA"/>
</dbReference>
<dbReference type="Pfam" id="PF02732">
    <property type="entry name" value="ERCC4"/>
    <property type="match status" value="1"/>
</dbReference>
<evidence type="ECO:0000256" key="2">
    <source>
        <dbReference type="ARBA" id="ARBA00004123"/>
    </source>
</evidence>
<keyword evidence="8" id="KW-0378">Hydrolase</keyword>
<comment type="cofactor">
    <cofactor evidence="1">
        <name>Mg(2+)</name>
        <dbReference type="ChEBI" id="CHEBI:18420"/>
    </cofactor>
</comment>
<keyword evidence="12" id="KW-0539">Nucleus</keyword>
<evidence type="ECO:0000256" key="4">
    <source>
        <dbReference type="ARBA" id="ARBA00022722"/>
    </source>
</evidence>
<dbReference type="GO" id="GO:0048476">
    <property type="term" value="C:Holliday junction resolvase complex"/>
    <property type="evidence" value="ECO:0007669"/>
    <property type="project" value="InterPro"/>
</dbReference>
<name>A0A2I2FBQ0_ASPCN</name>
<evidence type="ECO:0000313" key="17">
    <source>
        <dbReference type="Proteomes" id="UP000234585"/>
    </source>
</evidence>
<keyword evidence="7" id="KW-0227">DNA damage</keyword>
<dbReference type="GO" id="GO:0006302">
    <property type="term" value="P:double-strand break repair"/>
    <property type="evidence" value="ECO:0007669"/>
    <property type="project" value="TreeGrafter"/>
</dbReference>
<evidence type="ECO:0000256" key="5">
    <source>
        <dbReference type="ARBA" id="ARBA00022723"/>
    </source>
</evidence>
<dbReference type="InterPro" id="IPR033310">
    <property type="entry name" value="Mms4/EME1/EME2"/>
</dbReference>
<keyword evidence="10" id="KW-0233">DNA recombination</keyword>
<feature type="compositionally biased region" description="Polar residues" evidence="14">
    <location>
        <begin position="137"/>
        <end position="158"/>
    </location>
</feature>
<dbReference type="AlphaFoldDB" id="A0A2I2FBQ0"/>
<feature type="region of interest" description="Disordered" evidence="14">
    <location>
        <begin position="414"/>
        <end position="441"/>
    </location>
</feature>
<dbReference type="InterPro" id="IPR006166">
    <property type="entry name" value="ERCC4_domain"/>
</dbReference>
<dbReference type="Gene3D" id="3.40.50.10130">
    <property type="match status" value="1"/>
</dbReference>
<dbReference type="GO" id="GO:0031573">
    <property type="term" value="P:mitotic intra-S DNA damage checkpoint signaling"/>
    <property type="evidence" value="ECO:0007669"/>
    <property type="project" value="TreeGrafter"/>
</dbReference>
<evidence type="ECO:0000313" key="16">
    <source>
        <dbReference type="EMBL" id="PLB38037.1"/>
    </source>
</evidence>
<dbReference type="Proteomes" id="UP000234585">
    <property type="component" value="Unassembled WGS sequence"/>
</dbReference>
<feature type="compositionally biased region" description="Low complexity" evidence="14">
    <location>
        <begin position="414"/>
        <end position="432"/>
    </location>
</feature>
<feature type="compositionally biased region" description="Basic and acidic residues" evidence="14">
    <location>
        <begin position="212"/>
        <end position="254"/>
    </location>
</feature>
<dbReference type="SMART" id="SM00891">
    <property type="entry name" value="ERCC4"/>
    <property type="match status" value="1"/>
</dbReference>
<keyword evidence="9" id="KW-0460">Magnesium</keyword>
<dbReference type="RefSeq" id="XP_024672049.1">
    <property type="nucleotide sequence ID" value="XM_024812623.1"/>
</dbReference>
<evidence type="ECO:0000256" key="3">
    <source>
        <dbReference type="ARBA" id="ARBA00005313"/>
    </source>
</evidence>
<dbReference type="InterPro" id="IPR042530">
    <property type="entry name" value="EME1/EME2_C"/>
</dbReference>
<feature type="region of interest" description="Disordered" evidence="14">
    <location>
        <begin position="1"/>
        <end position="113"/>
    </location>
</feature>
<feature type="compositionally biased region" description="Polar residues" evidence="14">
    <location>
        <begin position="23"/>
        <end position="38"/>
    </location>
</feature>
<evidence type="ECO:0000256" key="8">
    <source>
        <dbReference type="ARBA" id="ARBA00022801"/>
    </source>
</evidence>
<dbReference type="CDD" id="cd20085">
    <property type="entry name" value="XPF_nuclease_Mms4"/>
    <property type="match status" value="1"/>
</dbReference>
<dbReference type="Gene3D" id="1.10.150.670">
    <property type="entry name" value="Crossover junction endonuclease EME1, DNA-binding domain"/>
    <property type="match status" value="1"/>
</dbReference>
<dbReference type="Pfam" id="PF21292">
    <property type="entry name" value="EME1-MUS81_C"/>
    <property type="match status" value="1"/>
</dbReference>
<evidence type="ECO:0000256" key="13">
    <source>
        <dbReference type="ARBA" id="ARBA00023254"/>
    </source>
</evidence>
<dbReference type="GeneID" id="36519783"/>
<gene>
    <name evidence="16" type="ORF">BDW47DRAFT_105711</name>
</gene>
<dbReference type="GO" id="GO:0000712">
    <property type="term" value="P:resolution of meiotic recombination intermediates"/>
    <property type="evidence" value="ECO:0007669"/>
    <property type="project" value="TreeGrafter"/>
</dbReference>
<evidence type="ECO:0000256" key="9">
    <source>
        <dbReference type="ARBA" id="ARBA00022842"/>
    </source>
</evidence>
<keyword evidence="13" id="KW-0469">Meiosis</keyword>
<dbReference type="PANTHER" id="PTHR21077:SF5">
    <property type="entry name" value="CROSSOVER JUNCTION ENDONUCLEASE MMS4"/>
    <property type="match status" value="1"/>
</dbReference>
<feature type="region of interest" description="Disordered" evidence="14">
    <location>
        <begin position="126"/>
        <end position="254"/>
    </location>
</feature>
<dbReference type="STRING" id="41067.A0A2I2FBQ0"/>
<evidence type="ECO:0000256" key="10">
    <source>
        <dbReference type="ARBA" id="ARBA00023172"/>
    </source>
</evidence>
<protein>
    <submittedName>
        <fullName evidence="16">ERCC4 domain-domain-containing protein</fullName>
    </submittedName>
</protein>
<dbReference type="GO" id="GO:0005634">
    <property type="term" value="C:nucleus"/>
    <property type="evidence" value="ECO:0007669"/>
    <property type="project" value="UniProtKB-SubCell"/>
</dbReference>
<keyword evidence="6" id="KW-0255">Endonuclease</keyword>
<evidence type="ECO:0000256" key="12">
    <source>
        <dbReference type="ARBA" id="ARBA00023242"/>
    </source>
</evidence>
<feature type="domain" description="ERCC4" evidence="15">
    <location>
        <begin position="274"/>
        <end position="549"/>
    </location>
</feature>
<proteinExistence type="inferred from homology"/>
<keyword evidence="5" id="KW-0479">Metal-binding</keyword>
<feature type="compositionally biased region" description="Acidic residues" evidence="14">
    <location>
        <begin position="95"/>
        <end position="105"/>
    </location>
</feature>
<evidence type="ECO:0000256" key="1">
    <source>
        <dbReference type="ARBA" id="ARBA00001946"/>
    </source>
</evidence>
<evidence type="ECO:0000256" key="7">
    <source>
        <dbReference type="ARBA" id="ARBA00022763"/>
    </source>
</evidence>
<keyword evidence="17" id="KW-1185">Reference proteome</keyword>
<dbReference type="GO" id="GO:0003677">
    <property type="term" value="F:DNA binding"/>
    <property type="evidence" value="ECO:0007669"/>
    <property type="project" value="InterPro"/>
</dbReference>
<comment type="similarity">
    <text evidence="3">Belongs to the EME1/MMS4 family.</text>
</comment>
<keyword evidence="11" id="KW-0234">DNA repair</keyword>
<evidence type="ECO:0000256" key="14">
    <source>
        <dbReference type="SAM" id="MobiDB-lite"/>
    </source>
</evidence>
<dbReference type="InterPro" id="IPR047521">
    <property type="entry name" value="XPF_nuclease_EME1_ascomycetes"/>
</dbReference>
<feature type="compositionally biased region" description="Pro residues" evidence="14">
    <location>
        <begin position="13"/>
        <end position="22"/>
    </location>
</feature>
<evidence type="ECO:0000259" key="15">
    <source>
        <dbReference type="SMART" id="SM00891"/>
    </source>
</evidence>
<dbReference type="FunFam" id="1.10.150.670:FF:000004">
    <property type="entry name" value="Crossover junction endonuclease EME1"/>
    <property type="match status" value="1"/>
</dbReference>
<dbReference type="GO" id="GO:0008821">
    <property type="term" value="F:crossover junction DNA endonuclease activity"/>
    <property type="evidence" value="ECO:0007669"/>
    <property type="project" value="TreeGrafter"/>
</dbReference>
<reference evidence="16 17" key="1">
    <citation type="submission" date="2017-12" db="EMBL/GenBank/DDBJ databases">
        <authorList>
            <consortium name="DOE Joint Genome Institute"/>
            <person name="Haridas S."/>
            <person name="Kjaerbolling I."/>
            <person name="Vesth T.C."/>
            <person name="Frisvad J.C."/>
            <person name="Nybo J.L."/>
            <person name="Theobald S."/>
            <person name="Kuo A."/>
            <person name="Bowyer P."/>
            <person name="Matsuda Y."/>
            <person name="Mondo S."/>
            <person name="Lyhne E.K."/>
            <person name="Kogle M.E."/>
            <person name="Clum A."/>
            <person name="Lipzen A."/>
            <person name="Salamov A."/>
            <person name="Ngan C.Y."/>
            <person name="Daum C."/>
            <person name="Chiniquy J."/>
            <person name="Barry K."/>
            <person name="LaButti K."/>
            <person name="Simmons B.A."/>
            <person name="Magnuson J.K."/>
            <person name="Mortensen U.H."/>
            <person name="Larsen T.O."/>
            <person name="Grigoriev I.V."/>
            <person name="Baker S.E."/>
            <person name="Andersen M.R."/>
            <person name="Nordberg H.P."/>
            <person name="Cantor M.N."/>
            <person name="Hua S.X."/>
        </authorList>
    </citation>
    <scope>NUCLEOTIDE SEQUENCE [LARGE SCALE GENOMIC DNA]</scope>
    <source>
        <strain evidence="16 17">CBS 102.13</strain>
    </source>
</reference>
<sequence length="596" mass="66283">MPDVINLISSSPRPLPPPPPPTFATTANQVHYESTSNPSKRRRLSPDPQDPFVLFSDEDVLPSRPAPTQTHPGDLTSDPITFTSSAPPNPPDTITIDDDDIDEFSDPFAVPDPADLWNLATAAATTAPEMIPRPRPQFSSRTENLLASLHNRSQSNSVIDDDYDAQKPQSRPTSTGSRLKIHPPRKDGEDRDLLDDPPSPRPAARKTAPKRTTADKDTRAREREATKARREHDRQVEKERKQQLKEERTREKQRTADLAAVNKLKIDKKESLPEMIVDLATTLQDTSVGNQTAEFMTRLGVEQTFFASAIPNLVRWRRKVRAQYNPRLGYWEPCVPHVQDEAHVLVLLTAQEFVDLATATPSTHTSESSQPVDLRTHVHNLKTAYPNCSPIYLIEGLTAWFRKNQTARNRAFQAAVRRAAAAPPSTSSSSRQRTAKQQPDPISDDVVEDALLALQVTHTCLIHHSSTPAESATWIKTFTEHVSTVPYRRERMNGQDAAFCMETGQVKSGDNKSDTFIKMLQEVNRITASMAYGIAERYPSVMNLVGGMRREGVSTLEDVKKSANKNGALTNARIGPAASKRLYKVFMETDPTATGV</sequence>
<dbReference type="FunFam" id="3.40.50.10130:FF:000010">
    <property type="entry name" value="Crossover junction endonuclease eme1"/>
    <property type="match status" value="1"/>
</dbReference>
<dbReference type="OrthoDB" id="343092at2759"/>
<evidence type="ECO:0000256" key="6">
    <source>
        <dbReference type="ARBA" id="ARBA00022759"/>
    </source>
</evidence>
<feature type="compositionally biased region" description="Polar residues" evidence="14">
    <location>
        <begin position="167"/>
        <end position="177"/>
    </location>
</feature>
<dbReference type="PANTHER" id="PTHR21077">
    <property type="entry name" value="EME1 PROTEIN"/>
    <property type="match status" value="1"/>
</dbReference>
<accession>A0A2I2FBQ0</accession>
<keyword evidence="4" id="KW-0540">Nuclease</keyword>
<evidence type="ECO:0000256" key="11">
    <source>
        <dbReference type="ARBA" id="ARBA00023204"/>
    </source>
</evidence>
<organism evidence="16 17">
    <name type="scientific">Aspergillus candidus</name>
    <dbReference type="NCBI Taxonomy" id="41067"/>
    <lineage>
        <taxon>Eukaryota</taxon>
        <taxon>Fungi</taxon>
        <taxon>Dikarya</taxon>
        <taxon>Ascomycota</taxon>
        <taxon>Pezizomycotina</taxon>
        <taxon>Eurotiomycetes</taxon>
        <taxon>Eurotiomycetidae</taxon>
        <taxon>Eurotiales</taxon>
        <taxon>Aspergillaceae</taxon>
        <taxon>Aspergillus</taxon>
        <taxon>Aspergillus subgen. Circumdati</taxon>
    </lineage>
</organism>